<organism evidence="3 4">
    <name type="scientific">Haloarcula salinisoli</name>
    <dbReference type="NCBI Taxonomy" id="2487746"/>
    <lineage>
        <taxon>Archaea</taxon>
        <taxon>Methanobacteriati</taxon>
        <taxon>Methanobacteriota</taxon>
        <taxon>Stenosarchaea group</taxon>
        <taxon>Halobacteria</taxon>
        <taxon>Halobacteriales</taxon>
        <taxon>Haloarculaceae</taxon>
        <taxon>Haloarcula</taxon>
    </lineage>
</organism>
<evidence type="ECO:0000313" key="3">
    <source>
        <dbReference type="EMBL" id="MBX0305877.1"/>
    </source>
</evidence>
<dbReference type="InterPro" id="IPR000917">
    <property type="entry name" value="Sulfatase_N"/>
</dbReference>
<evidence type="ECO:0000256" key="1">
    <source>
        <dbReference type="ARBA" id="ARBA00008779"/>
    </source>
</evidence>
<dbReference type="RefSeq" id="WP_220590070.1">
    <property type="nucleotide sequence ID" value="NZ_RKLQ01000006.1"/>
</dbReference>
<keyword evidence="4" id="KW-1185">Reference proteome</keyword>
<dbReference type="SUPFAM" id="SSF53649">
    <property type="entry name" value="Alkaline phosphatase-like"/>
    <property type="match status" value="1"/>
</dbReference>
<evidence type="ECO:0000259" key="2">
    <source>
        <dbReference type="Pfam" id="PF00884"/>
    </source>
</evidence>
<dbReference type="Gene3D" id="3.40.720.10">
    <property type="entry name" value="Alkaline Phosphatase, subunit A"/>
    <property type="match status" value="1"/>
</dbReference>
<evidence type="ECO:0000313" key="4">
    <source>
        <dbReference type="Proteomes" id="UP000783863"/>
    </source>
</evidence>
<dbReference type="InterPro" id="IPR050738">
    <property type="entry name" value="Sulfatase"/>
</dbReference>
<dbReference type="PANTHER" id="PTHR42693:SF33">
    <property type="entry name" value="ARYLSULFATASE"/>
    <property type="match status" value="1"/>
</dbReference>
<comment type="caution">
    <text evidence="3">The sequence shown here is derived from an EMBL/GenBank/DDBJ whole genome shotgun (WGS) entry which is preliminary data.</text>
</comment>
<accession>A0A8J8C9Z8</accession>
<dbReference type="GO" id="GO:0004065">
    <property type="term" value="F:arylsulfatase activity"/>
    <property type="evidence" value="ECO:0007669"/>
    <property type="project" value="TreeGrafter"/>
</dbReference>
<protein>
    <submittedName>
        <fullName evidence="3">Sulfatase-like hydrolase/transferase</fullName>
    </submittedName>
</protein>
<proteinExistence type="inferred from homology"/>
<dbReference type="Pfam" id="PF00884">
    <property type="entry name" value="Sulfatase"/>
    <property type="match status" value="1"/>
</dbReference>
<dbReference type="InterPro" id="IPR017850">
    <property type="entry name" value="Alkaline_phosphatase_core_sf"/>
</dbReference>
<dbReference type="EMBL" id="RKLQ01000006">
    <property type="protein sequence ID" value="MBX0305877.1"/>
    <property type="molecule type" value="Genomic_DNA"/>
</dbReference>
<keyword evidence="3" id="KW-0378">Hydrolase</keyword>
<dbReference type="Proteomes" id="UP000783863">
    <property type="component" value="Unassembled WGS sequence"/>
</dbReference>
<name>A0A8J8C9Z8_9EURY</name>
<gene>
    <name evidence="3" type="ORF">EGD98_19720</name>
</gene>
<reference evidence="3" key="1">
    <citation type="submission" date="2021-06" db="EMBL/GenBank/DDBJ databases">
        <title>Halomicroarcula sp. F24A a new haloarchaeum isolated from saline soil.</title>
        <authorList>
            <person name="Duran-Viseras A."/>
            <person name="Sanchez-Porro C."/>
            <person name="Ventosa A."/>
        </authorList>
    </citation>
    <scope>NUCLEOTIDE SEQUENCE</scope>
    <source>
        <strain evidence="3">F24A</strain>
    </source>
</reference>
<dbReference type="PANTHER" id="PTHR42693">
    <property type="entry name" value="ARYLSULFATASE FAMILY MEMBER"/>
    <property type="match status" value="1"/>
</dbReference>
<dbReference type="AlphaFoldDB" id="A0A8J8C9Z8"/>
<comment type="similarity">
    <text evidence="1">Belongs to the sulfatase family.</text>
</comment>
<sequence length="465" mass="51780">MTDRDSIVWITLESIRYDHTSLSGYERDTTPSLRSIGSTPSGNTFHQCISHGNWTGTSSASILTGTTPPTHGIYGESELVIADDIATVPELLPDSYESLSLVSNPNAGPARGLDRGFDDVKYIVPSRLREDVGLQTMVKSVPKLWKHGGGLTFDIERHKGLSSFMTVDLAREFVASQDDPYFMYIHLGSSHHPYLPPSAFVDQFVDELSVTTDQALDIAQSKYEDIHELIASGGLSATELEIVEAMYDATLAHVDYCVEQIYDAVRQRDDEPTLVITADHGDLLGERDLAGHKFLLDDALTHVPLVTYNLDGVDARTDEVVQHGDVIKTALAQAGVTSEQLEGVDLRSDSREFAVTQRSGSNAQQNIEQIHSHDPAFEPPVRHPKMLTAFRSIEHKLLYSEDEVELFVLPDETTDMKEQHPEVCERMVSQAREWLDEHETRPAAERDHELDSSIKQHLSDMGYIV</sequence>
<feature type="domain" description="Sulfatase N-terminal" evidence="2">
    <location>
        <begin position="7"/>
        <end position="336"/>
    </location>
</feature>